<evidence type="ECO:0000313" key="1">
    <source>
        <dbReference type="EMBL" id="MFC5401734.1"/>
    </source>
</evidence>
<keyword evidence="2" id="KW-1185">Reference proteome</keyword>
<name>A0ABW0HMJ6_9BACL</name>
<accession>A0ABW0HMJ6</accession>
<proteinExistence type="predicted"/>
<sequence>MKFKLPVEAFAKSASVVIYGTGDVANQYMDQIEEMGAQDQVAYFADSYPSDVGVFKGRPVLSLKQLQDHPDRAQWTYIVASYLNAHCVVDELRNCGVAEENIVMPAPASIERDKAYFPLHRDSIQHIVMYPYIEEETIRKDIMTRLNWYLPNLADLKIFMPEHQVQIQAWRGQLEACDLVLVWDKERLGDDDLQSCKVKTACVDPKYTDTQEIYVYVSLYYRTTSYNQRKEFLSQSISNFARMQEQFKKYDLAYVFGSGPSLEKVWDMEFEPSVKIICNSIIKNAKLINRLNADIFVFSDGLWFSHTSFGAEFRQCLIAFLQNKNRYCIVPEMYAPLLLAHFPDIRDQLIGIPVSSSSMNIPTTQSFSVKQTYNVMTRLGITTASSLAKSVYILGCDGRSNVNDLEWKHSKSATLVVVENEDLQKVHSSSLVSHDPPVQYSERHHRFMEELLQHGERQGITYRSLAPSYIPALAKRQLKSEE</sequence>
<protein>
    <submittedName>
        <fullName evidence="1">Uncharacterized protein</fullName>
    </submittedName>
</protein>
<dbReference type="EMBL" id="JBHSMI010000005">
    <property type="protein sequence ID" value="MFC5401734.1"/>
    <property type="molecule type" value="Genomic_DNA"/>
</dbReference>
<dbReference type="RefSeq" id="WP_378129571.1">
    <property type="nucleotide sequence ID" value="NZ_JBHSMI010000005.1"/>
</dbReference>
<dbReference type="Proteomes" id="UP001596113">
    <property type="component" value="Unassembled WGS sequence"/>
</dbReference>
<organism evidence="1 2">
    <name type="scientific">Cohnella soli</name>
    <dbReference type="NCBI Taxonomy" id="425005"/>
    <lineage>
        <taxon>Bacteria</taxon>
        <taxon>Bacillati</taxon>
        <taxon>Bacillota</taxon>
        <taxon>Bacilli</taxon>
        <taxon>Bacillales</taxon>
        <taxon>Paenibacillaceae</taxon>
        <taxon>Cohnella</taxon>
    </lineage>
</organism>
<comment type="caution">
    <text evidence="1">The sequence shown here is derived from an EMBL/GenBank/DDBJ whole genome shotgun (WGS) entry which is preliminary data.</text>
</comment>
<reference evidence="2" key="1">
    <citation type="journal article" date="2019" name="Int. J. Syst. Evol. Microbiol.">
        <title>The Global Catalogue of Microorganisms (GCM) 10K type strain sequencing project: providing services to taxonomists for standard genome sequencing and annotation.</title>
        <authorList>
            <consortium name="The Broad Institute Genomics Platform"/>
            <consortium name="The Broad Institute Genome Sequencing Center for Infectious Disease"/>
            <person name="Wu L."/>
            <person name="Ma J."/>
        </authorList>
    </citation>
    <scope>NUCLEOTIDE SEQUENCE [LARGE SCALE GENOMIC DNA]</scope>
    <source>
        <strain evidence="2">CGMCC 1.18575</strain>
    </source>
</reference>
<gene>
    <name evidence="1" type="ORF">ACFPOF_03225</name>
</gene>
<evidence type="ECO:0000313" key="2">
    <source>
        <dbReference type="Proteomes" id="UP001596113"/>
    </source>
</evidence>